<keyword evidence="1" id="KW-0732">Signal</keyword>
<name>A0A6N2TV52_9FIRM</name>
<evidence type="ECO:0000313" key="2">
    <source>
        <dbReference type="EMBL" id="VYT08859.1"/>
    </source>
</evidence>
<gene>
    <name evidence="2" type="ORF">AULFYP135_01593</name>
</gene>
<feature type="chain" id="PRO_5027111735" evidence="1">
    <location>
        <begin position="27"/>
        <end position="577"/>
    </location>
</feature>
<sequence length="577" mass="62802">MQNWPKRWALFSLAILLILCPLSAFGEESPPPRPMRLDNNVTLTLSSQELIAPEEEIITLSILVENPSPYILRDCTLYLGELPAGVTFVPDSLVISSISYPGLTPNGSKLGNVSVYHSVGATFQLRVSSQAAAGSYDIVAGLDGHYQARDRQIGDVTGRARETLTIYRPLALTDNGSDKEAPLGTPALHSYTVTPESILGPRGDAFTFTGLKLQVVVPEDNALDPGSLLILNDEVTDISIEPASQEDPEGPVIDLEQFLLRGHLIPFTFSYELETSQNPLHRTLLPPKESVSSQPVLYYRLAGEDFWRSASLTTTTDLRNRKTFSYQWSSGGQAYYFSVSSHVRDINQFLVEPLLAQGELYNQFSQYASSSSRKVAALCKASIQDEEEPVTLSPYTVSFFNLKVEDGTPASILYLREDGSIGERPATVSGGMVSSDFSNLTTFALALPDENYGKFQEFEILASTGSGGTIQPSGISRLTQGSSAEFLIQPKKGYRVEKLLVDGKSLPPADSYLFENISRDHEIHVVFTKITPSGGEDPAVPSASPSIPLALGVVGSAVAIAAFLTWRSHHNRNTDSK</sequence>
<organism evidence="2">
    <name type="scientific">uncultured Anaerotruncus sp</name>
    <dbReference type="NCBI Taxonomy" id="905011"/>
    <lineage>
        <taxon>Bacteria</taxon>
        <taxon>Bacillati</taxon>
        <taxon>Bacillota</taxon>
        <taxon>Clostridia</taxon>
        <taxon>Eubacteriales</taxon>
        <taxon>Oscillospiraceae</taxon>
        <taxon>Anaerotruncus</taxon>
        <taxon>environmental samples</taxon>
    </lineage>
</organism>
<accession>A0A6N2TV52</accession>
<proteinExistence type="predicted"/>
<reference evidence="2" key="1">
    <citation type="submission" date="2019-11" db="EMBL/GenBank/DDBJ databases">
        <authorList>
            <person name="Feng L."/>
        </authorList>
    </citation>
    <scope>NUCLEOTIDE SEQUENCE</scope>
    <source>
        <strain evidence="2">AundefinedLFYP135</strain>
    </source>
</reference>
<protein>
    <submittedName>
        <fullName evidence="2">Uncharacterized protein</fullName>
    </submittedName>
</protein>
<evidence type="ECO:0000256" key="1">
    <source>
        <dbReference type="SAM" id="SignalP"/>
    </source>
</evidence>
<dbReference type="AlphaFoldDB" id="A0A6N2TV52"/>
<dbReference type="EMBL" id="CACRSL010000003">
    <property type="protein sequence ID" value="VYT08859.1"/>
    <property type="molecule type" value="Genomic_DNA"/>
</dbReference>
<feature type="signal peptide" evidence="1">
    <location>
        <begin position="1"/>
        <end position="26"/>
    </location>
</feature>